<comment type="function">
    <text evidence="8">Ligates lysine onto the cytidine present at position 34 of the AUA codon-specific tRNA(Ile) that contains the anticodon CAU, in an ATP-dependent manner. Cytidine is converted to lysidine, thus changing the amino acid specificity of the tRNA from methionine to isoleucine.</text>
</comment>
<dbReference type="PANTHER" id="PTHR43033">
    <property type="entry name" value="TRNA(ILE)-LYSIDINE SYNTHASE-RELATED"/>
    <property type="match status" value="1"/>
</dbReference>
<accession>D9QSX2</accession>
<dbReference type="Pfam" id="PF11734">
    <property type="entry name" value="TilS_C"/>
    <property type="match status" value="1"/>
</dbReference>
<dbReference type="PANTHER" id="PTHR43033:SF1">
    <property type="entry name" value="TRNA(ILE)-LYSIDINE SYNTHASE-RELATED"/>
    <property type="match status" value="1"/>
</dbReference>
<evidence type="ECO:0000259" key="9">
    <source>
        <dbReference type="SMART" id="SM00977"/>
    </source>
</evidence>
<dbReference type="STRING" id="574087.Acear_0109"/>
<dbReference type="GO" id="GO:0032267">
    <property type="term" value="F:tRNA(Ile)-lysidine synthase activity"/>
    <property type="evidence" value="ECO:0007669"/>
    <property type="project" value="UniProtKB-EC"/>
</dbReference>
<dbReference type="Gene3D" id="3.40.50.620">
    <property type="entry name" value="HUPs"/>
    <property type="match status" value="1"/>
</dbReference>
<dbReference type="InterPro" id="IPR015262">
    <property type="entry name" value="tRNA_Ile_lys_synt_subst-bd"/>
</dbReference>
<evidence type="ECO:0000256" key="5">
    <source>
        <dbReference type="ARBA" id="ARBA00022741"/>
    </source>
</evidence>
<comment type="similarity">
    <text evidence="8">Belongs to the tRNA(Ile)-lysidine synthase family.</text>
</comment>
<dbReference type="GO" id="GO:0006400">
    <property type="term" value="P:tRNA modification"/>
    <property type="evidence" value="ECO:0007669"/>
    <property type="project" value="UniProtKB-UniRule"/>
</dbReference>
<dbReference type="EC" id="6.3.4.19" evidence="8"/>
<evidence type="ECO:0000256" key="6">
    <source>
        <dbReference type="ARBA" id="ARBA00022840"/>
    </source>
</evidence>
<keyword evidence="11" id="KW-1185">Reference proteome</keyword>
<keyword evidence="2 8" id="KW-0963">Cytoplasm</keyword>
<proteinExistence type="inferred from homology"/>
<dbReference type="InterPro" id="IPR014729">
    <property type="entry name" value="Rossmann-like_a/b/a_fold"/>
</dbReference>
<dbReference type="NCBIfam" id="TIGR02432">
    <property type="entry name" value="lysidine_TilS_N"/>
    <property type="match status" value="1"/>
</dbReference>
<protein>
    <recommendedName>
        <fullName evidence="8">tRNA(Ile)-lysidine synthase</fullName>
        <ecNumber evidence="8">6.3.4.19</ecNumber>
    </recommendedName>
    <alternativeName>
        <fullName evidence="8">tRNA(Ile)-2-lysyl-cytidine synthase</fullName>
    </alternativeName>
    <alternativeName>
        <fullName evidence="8">tRNA(Ile)-lysidine synthetase</fullName>
    </alternativeName>
</protein>
<dbReference type="HAMAP" id="MF_01161">
    <property type="entry name" value="tRNA_Ile_lys_synt"/>
    <property type="match status" value="1"/>
</dbReference>
<gene>
    <name evidence="8" type="primary">tilS</name>
    <name evidence="10" type="ordered locus">Acear_0109</name>
</gene>
<dbReference type="GO" id="GO:0005524">
    <property type="term" value="F:ATP binding"/>
    <property type="evidence" value="ECO:0007669"/>
    <property type="project" value="UniProtKB-UniRule"/>
</dbReference>
<keyword evidence="5 8" id="KW-0547">Nucleotide-binding</keyword>
<dbReference type="KEGG" id="aar:Acear_0109"/>
<dbReference type="Pfam" id="PF01171">
    <property type="entry name" value="ATP_bind_3"/>
    <property type="match status" value="1"/>
</dbReference>
<dbReference type="InterPro" id="IPR012094">
    <property type="entry name" value="tRNA_Ile_lys_synt"/>
</dbReference>
<keyword evidence="3 8" id="KW-0436">Ligase</keyword>
<evidence type="ECO:0000256" key="1">
    <source>
        <dbReference type="ARBA" id="ARBA00004496"/>
    </source>
</evidence>
<comment type="catalytic activity">
    <reaction evidence="7 8">
        <text>cytidine(34) in tRNA(Ile2) + L-lysine + ATP = lysidine(34) in tRNA(Ile2) + AMP + diphosphate + H(+)</text>
        <dbReference type="Rhea" id="RHEA:43744"/>
        <dbReference type="Rhea" id="RHEA-COMP:10625"/>
        <dbReference type="Rhea" id="RHEA-COMP:10670"/>
        <dbReference type="ChEBI" id="CHEBI:15378"/>
        <dbReference type="ChEBI" id="CHEBI:30616"/>
        <dbReference type="ChEBI" id="CHEBI:32551"/>
        <dbReference type="ChEBI" id="CHEBI:33019"/>
        <dbReference type="ChEBI" id="CHEBI:82748"/>
        <dbReference type="ChEBI" id="CHEBI:83665"/>
        <dbReference type="ChEBI" id="CHEBI:456215"/>
        <dbReference type="EC" id="6.3.4.19"/>
    </reaction>
</comment>
<dbReference type="OrthoDB" id="9807403at2"/>
<feature type="domain" description="Lysidine-tRNA(Ile) synthetase C-terminal" evidence="9">
    <location>
        <begin position="388"/>
        <end position="461"/>
    </location>
</feature>
<dbReference type="CDD" id="cd01992">
    <property type="entry name" value="TilS_N"/>
    <property type="match status" value="1"/>
</dbReference>
<dbReference type="Pfam" id="PF09179">
    <property type="entry name" value="TilS"/>
    <property type="match status" value="1"/>
</dbReference>
<dbReference type="Proteomes" id="UP000001661">
    <property type="component" value="Chromosome"/>
</dbReference>
<dbReference type="HOGENOM" id="CLU_018869_0_1_9"/>
<dbReference type="SUPFAM" id="SSF82829">
    <property type="entry name" value="MesJ substrate recognition domain-like"/>
    <property type="match status" value="1"/>
</dbReference>
<dbReference type="SMART" id="SM00977">
    <property type="entry name" value="TilS_C"/>
    <property type="match status" value="1"/>
</dbReference>
<dbReference type="NCBIfam" id="TIGR02433">
    <property type="entry name" value="lysidine_TilS_C"/>
    <property type="match status" value="1"/>
</dbReference>
<dbReference type="eggNOG" id="COG0037">
    <property type="taxonomic scope" value="Bacteria"/>
</dbReference>
<dbReference type="RefSeq" id="WP_013277107.1">
    <property type="nucleotide sequence ID" value="NC_014378.1"/>
</dbReference>
<evidence type="ECO:0000256" key="3">
    <source>
        <dbReference type="ARBA" id="ARBA00022598"/>
    </source>
</evidence>
<keyword evidence="6 8" id="KW-0067">ATP-binding</keyword>
<dbReference type="SUPFAM" id="SSF52402">
    <property type="entry name" value="Adenine nucleotide alpha hydrolases-like"/>
    <property type="match status" value="1"/>
</dbReference>
<keyword evidence="4 8" id="KW-0819">tRNA processing</keyword>
<feature type="binding site" evidence="8">
    <location>
        <begin position="26"/>
        <end position="31"/>
    </location>
    <ligand>
        <name>ATP</name>
        <dbReference type="ChEBI" id="CHEBI:30616"/>
    </ligand>
</feature>
<dbReference type="Gene3D" id="1.20.59.20">
    <property type="match status" value="1"/>
</dbReference>
<comment type="subcellular location">
    <subcellularLocation>
        <location evidence="1 8">Cytoplasm</location>
    </subcellularLocation>
</comment>
<sequence>MIQQVKETIEEYQLLSEGDKVIVSVSGGPDSLALLHILWRLQDDYNLKLHVFHLDHMFRGEESQKDAEYVAQFANKLSIPATIEEYDIPAYIEETGLSNQAAARKIRYELCTELADSLKADKIAIGQQADDQAETVLMNFLRGAGLDGLSGIEPIRNGIFIRPLLEVWRKDIGDYCKQHELEPRIDSSNLKPVYLRNKVRLELVPYLAEEFNSSIKENLVRMAEIFRVENSFMEKYTAEKYDQLVIESNTQELILDLEGIKDLDLAIQRRIFRQALLDFCGTKRDYYTKHIQQMVELSINGETGNLLQLPQGLRLKRSYNRLKFYWRADKTRKVNNFSERYSIPGKYQVEELGIEINLDIIKFENDLQELLNSSSKLYLDHELIGDQIKVRNRKAGDRFRPLGMKGNKKLKDFFIDEKIPAASRDRIPVFTTMNDEIFAVGDLRIDDKFRVTDQTEKVLVIDITKY</sequence>
<evidence type="ECO:0000256" key="7">
    <source>
        <dbReference type="ARBA" id="ARBA00048539"/>
    </source>
</evidence>
<dbReference type="InterPro" id="IPR011063">
    <property type="entry name" value="TilS/TtcA_N"/>
</dbReference>
<evidence type="ECO:0000313" key="11">
    <source>
        <dbReference type="Proteomes" id="UP000001661"/>
    </source>
</evidence>
<dbReference type="InterPro" id="IPR012795">
    <property type="entry name" value="tRNA_Ile_lys_synt_N"/>
</dbReference>
<reference evidence="10 11" key="1">
    <citation type="journal article" date="2010" name="Stand. Genomic Sci.">
        <title>Complete genome sequence of Acetohalobium arabaticum type strain (Z-7288).</title>
        <authorList>
            <person name="Sikorski J."/>
            <person name="Lapidus A."/>
            <person name="Chertkov O."/>
            <person name="Lucas S."/>
            <person name="Copeland A."/>
            <person name="Glavina Del Rio T."/>
            <person name="Nolan M."/>
            <person name="Tice H."/>
            <person name="Cheng J.F."/>
            <person name="Han C."/>
            <person name="Brambilla E."/>
            <person name="Pitluck S."/>
            <person name="Liolios K."/>
            <person name="Ivanova N."/>
            <person name="Mavromatis K."/>
            <person name="Mikhailova N."/>
            <person name="Pati A."/>
            <person name="Bruce D."/>
            <person name="Detter C."/>
            <person name="Tapia R."/>
            <person name="Goodwin L."/>
            <person name="Chen A."/>
            <person name="Palaniappan K."/>
            <person name="Land M."/>
            <person name="Hauser L."/>
            <person name="Chang Y.J."/>
            <person name="Jeffries C.D."/>
            <person name="Rohde M."/>
            <person name="Goker M."/>
            <person name="Spring S."/>
            <person name="Woyke T."/>
            <person name="Bristow J."/>
            <person name="Eisen J.A."/>
            <person name="Markowitz V."/>
            <person name="Hugenholtz P."/>
            <person name="Kyrpides N.C."/>
            <person name="Klenk H.P."/>
        </authorList>
    </citation>
    <scope>NUCLEOTIDE SEQUENCE [LARGE SCALE GENOMIC DNA]</scope>
    <source>
        <strain evidence="11">ATCC 49924 / DSM 5501 / Z-7288</strain>
    </source>
</reference>
<dbReference type="AlphaFoldDB" id="D9QSX2"/>
<evidence type="ECO:0000256" key="4">
    <source>
        <dbReference type="ARBA" id="ARBA00022694"/>
    </source>
</evidence>
<comment type="domain">
    <text evidence="8">The N-terminal region contains the highly conserved SGGXDS motif, predicted to be a P-loop motif involved in ATP binding.</text>
</comment>
<name>D9QSX2_ACEAZ</name>
<evidence type="ECO:0000256" key="8">
    <source>
        <dbReference type="HAMAP-Rule" id="MF_01161"/>
    </source>
</evidence>
<organism evidence="10 11">
    <name type="scientific">Acetohalobium arabaticum (strain ATCC 49924 / DSM 5501 / Z-7288)</name>
    <dbReference type="NCBI Taxonomy" id="574087"/>
    <lineage>
        <taxon>Bacteria</taxon>
        <taxon>Bacillati</taxon>
        <taxon>Bacillota</taxon>
        <taxon>Clostridia</taxon>
        <taxon>Halanaerobiales</taxon>
        <taxon>Halobacteroidaceae</taxon>
        <taxon>Acetohalobium</taxon>
    </lineage>
</organism>
<dbReference type="GO" id="GO:0005737">
    <property type="term" value="C:cytoplasm"/>
    <property type="evidence" value="ECO:0007669"/>
    <property type="project" value="UniProtKB-SubCell"/>
</dbReference>
<evidence type="ECO:0000256" key="2">
    <source>
        <dbReference type="ARBA" id="ARBA00022490"/>
    </source>
</evidence>
<evidence type="ECO:0000313" key="10">
    <source>
        <dbReference type="EMBL" id="ADL11660.1"/>
    </source>
</evidence>
<dbReference type="SUPFAM" id="SSF56037">
    <property type="entry name" value="PheT/TilS domain"/>
    <property type="match status" value="1"/>
</dbReference>
<dbReference type="InterPro" id="IPR012796">
    <property type="entry name" value="Lysidine-tRNA-synth_C"/>
</dbReference>
<dbReference type="EMBL" id="CP002105">
    <property type="protein sequence ID" value="ADL11660.1"/>
    <property type="molecule type" value="Genomic_DNA"/>
</dbReference>